<dbReference type="AlphaFoldDB" id="Q2FTE2"/>
<dbReference type="RefSeq" id="WP_011449662.1">
    <property type="nucleotide sequence ID" value="NC_007796.1"/>
</dbReference>
<dbReference type="OrthoDB" id="112316at2157"/>
<evidence type="ECO:0008006" key="6">
    <source>
        <dbReference type="Google" id="ProtNLM"/>
    </source>
</evidence>
<evidence type="ECO:0000313" key="5">
    <source>
        <dbReference type="Proteomes" id="UP000001941"/>
    </source>
</evidence>
<reference evidence="5" key="2">
    <citation type="journal article" date="2016" name="Stand. Genomic Sci.">
        <title>Complete genome sequence of Methanospirillum hungatei type strain JF1.</title>
        <authorList>
            <person name="Gunsalus R.P."/>
            <person name="Cook L.E."/>
            <person name="Crable B."/>
            <person name="Rohlin L."/>
            <person name="McDonald E."/>
            <person name="Mouttaki H."/>
            <person name="Sieber J.R."/>
            <person name="Poweleit N."/>
            <person name="Zhou H."/>
            <person name="Lapidus A.L."/>
            <person name="Daligault H.E."/>
            <person name="Land M."/>
            <person name="Gilna P."/>
            <person name="Ivanova N."/>
            <person name="Kyrpides N."/>
            <person name="Culley D.E."/>
            <person name="McInerney M.J."/>
        </authorList>
    </citation>
    <scope>NUCLEOTIDE SEQUENCE [LARGE SCALE GENOMIC DNA]</scope>
    <source>
        <strain evidence="5">ATCC 27890 / DSM 864 / NBRC 100397 / JF-1</strain>
    </source>
</reference>
<evidence type="ECO:0000259" key="2">
    <source>
        <dbReference type="Pfam" id="PF14104"/>
    </source>
</evidence>
<protein>
    <recommendedName>
        <fullName evidence="6">Transposase, IS4 family</fullName>
    </recommendedName>
</protein>
<gene>
    <name evidence="3" type="ordered locus">Mhun_2711</name>
    <name evidence="4" type="ordered locus">Mhun_2780</name>
</gene>
<dbReference type="PANTHER" id="PTHR34614:SF2">
    <property type="entry name" value="TRANSPOSASE IS4-LIKE DOMAIN-CONTAINING PROTEIN"/>
    <property type="match status" value="1"/>
</dbReference>
<dbReference type="InterPro" id="IPR012337">
    <property type="entry name" value="RNaseH-like_sf"/>
</dbReference>
<dbReference type="GeneID" id="3925198"/>
<dbReference type="Pfam" id="PF01609">
    <property type="entry name" value="DDE_Tnp_1"/>
    <property type="match status" value="1"/>
</dbReference>
<dbReference type="SUPFAM" id="SSF53098">
    <property type="entry name" value="Ribonuclease H-like"/>
    <property type="match status" value="1"/>
</dbReference>
<dbReference type="EMBL" id="CP000254">
    <property type="protein sequence ID" value="ABD42406.1"/>
    <property type="molecule type" value="Genomic_DNA"/>
</dbReference>
<dbReference type="PANTHER" id="PTHR34614">
    <property type="match status" value="1"/>
</dbReference>
<dbReference type="KEGG" id="mhu:Mhun_2711"/>
<reference evidence="3" key="1">
    <citation type="submission" date="2006-01" db="EMBL/GenBank/DDBJ databases">
        <title>Complete sequence of Methanospirillum hungatei JG-1.</title>
        <authorList>
            <consortium name="US DOE Joint Genome Institute"/>
            <person name="Copeland A."/>
            <person name="Lucas S."/>
            <person name="Lapidus A."/>
            <person name="Barry K."/>
            <person name="Detter J.C."/>
            <person name="Glavina T."/>
            <person name="Hammon N."/>
            <person name="Israni S."/>
            <person name="Pitluck S."/>
            <person name="Brettin T."/>
            <person name="Bruce D."/>
            <person name="Han C."/>
            <person name="Tapia R."/>
            <person name="Gilna P."/>
            <person name="Kiss H."/>
            <person name="Schmutz J."/>
            <person name="Larimer F."/>
            <person name="Land M."/>
            <person name="Kyrpides N."/>
            <person name="Ivanova N."/>
            <person name="McInerney M.J."/>
            <person name="Brockman F."/>
            <person name="Culley D."/>
            <person name="Ferry J.G."/>
            <person name="Gunsalus R.P."/>
            <person name="Morrison M."/>
            <person name="Plugge C."/>
            <person name="Scholten J."/>
            <person name="Stams A.J.M."/>
            <person name="Boone D.R."/>
            <person name="Richardson P."/>
        </authorList>
    </citation>
    <scope>NUCLEOTIDE SEQUENCE</scope>
    <source>
        <strain evidence="3">JF-1</strain>
    </source>
</reference>
<dbReference type="NCBIfam" id="NF033559">
    <property type="entry name" value="transpos_IS1634"/>
    <property type="match status" value="1"/>
</dbReference>
<feature type="domain" description="DUF4277" evidence="2">
    <location>
        <begin position="12"/>
        <end position="118"/>
    </location>
</feature>
<dbReference type="Pfam" id="PF14104">
    <property type="entry name" value="DUF4277"/>
    <property type="match status" value="1"/>
</dbReference>
<sequence length="539" mass="61464">MKDEDVSLEIDSIKTIDHLGIVAGTFHKLGLAPIIDRAIPKIGQHQISSSQILLALILNGLGFTERRLYLFPEYCKHLDLERLIGPDISAKNLNESVIGRLLDKIYAYGPSKLFTDLVTQMFTVYKDGVQLCHVDTTNFSVHGEYGNESGDGCIKITKGHPKDKRWDLNRFALSMVVNQHGIPIFARAHDGNESDKEVLVQTILSLQDSFTFDPDVIFMGDSALYTDKNIKTLGPETRWISNVPATINEMTELLKSDLLFTPTSDPRYSCSSVDSHYGGVPQKWIVVSSEEMKARELKTFEKNLPVRFKAALKGLKQISKVCYACETDANNALLRYLNETPLVKLVDSRIKVSYKRENGKKGRPKAGETLIPQYSIDARVELAQDFVESEKQYLGRFILATNVLSLDSETVLNHYKGQMLVEKGFRFLKDKSFRVAEVYLKSEKRIEALCMVMVLCLMVYSYTEMLLRKRLKEEDETVLNQKKKPTSRPTLKWIFFKFREIKSCIISVNDALHSSIQNLDRELLKILRLLGPEYEKFYC</sequence>
<keyword evidence="5" id="KW-1185">Reference proteome</keyword>
<dbReference type="EnsemblBacteria" id="ABD42406">
    <property type="protein sequence ID" value="ABD42406"/>
    <property type="gene ID" value="Mhun_2711"/>
</dbReference>
<organism evidence="3 5">
    <name type="scientific">Methanospirillum hungatei JF-1 (strain ATCC 27890 / DSM 864 / NBRC 100397 / JF-1)</name>
    <dbReference type="NCBI Taxonomy" id="323259"/>
    <lineage>
        <taxon>Archaea</taxon>
        <taxon>Methanobacteriati</taxon>
        <taxon>Methanobacteriota</taxon>
        <taxon>Stenosarchaea group</taxon>
        <taxon>Methanomicrobia</taxon>
        <taxon>Methanomicrobiales</taxon>
        <taxon>Methanospirillaceae</taxon>
        <taxon>Methanospirillum</taxon>
    </lineage>
</organism>
<dbReference type="EnsemblBacteria" id="ABD42475">
    <property type="protein sequence ID" value="ABD42475"/>
    <property type="gene ID" value="Mhun_2780"/>
</dbReference>
<dbReference type="KEGG" id="mhu:Mhun_2780"/>
<evidence type="ECO:0000313" key="4">
    <source>
        <dbReference type="EMBL" id="ABD42475.1"/>
    </source>
</evidence>
<dbReference type="InterPro" id="IPR047654">
    <property type="entry name" value="IS1634_transpos"/>
</dbReference>
<dbReference type="InterPro" id="IPR002559">
    <property type="entry name" value="Transposase_11"/>
</dbReference>
<dbReference type="InterPro" id="IPR025457">
    <property type="entry name" value="DUF4277"/>
</dbReference>
<dbReference type="eggNOG" id="arCOG03469">
    <property type="taxonomic scope" value="Archaea"/>
</dbReference>
<dbReference type="GO" id="GO:0004803">
    <property type="term" value="F:transposase activity"/>
    <property type="evidence" value="ECO:0007669"/>
    <property type="project" value="InterPro"/>
</dbReference>
<accession>Q2FTE2</accession>
<dbReference type="STRING" id="323259.Mhun_2711"/>
<evidence type="ECO:0000313" key="3">
    <source>
        <dbReference type="EMBL" id="ABD42406.1"/>
    </source>
</evidence>
<dbReference type="EMBL" id="CP000254">
    <property type="protein sequence ID" value="ABD42475.1"/>
    <property type="molecule type" value="Genomic_DNA"/>
</dbReference>
<name>Q2FTE2_METHJ</name>
<dbReference type="GO" id="GO:0003677">
    <property type="term" value="F:DNA binding"/>
    <property type="evidence" value="ECO:0007669"/>
    <property type="project" value="InterPro"/>
</dbReference>
<dbReference type="Proteomes" id="UP000001941">
    <property type="component" value="Chromosome"/>
</dbReference>
<proteinExistence type="predicted"/>
<evidence type="ECO:0000259" key="1">
    <source>
        <dbReference type="Pfam" id="PF01609"/>
    </source>
</evidence>
<dbReference type="GO" id="GO:0006313">
    <property type="term" value="P:DNA transposition"/>
    <property type="evidence" value="ECO:0007669"/>
    <property type="project" value="InterPro"/>
</dbReference>
<dbReference type="HOGENOM" id="CLU_034349_3_1_2"/>
<feature type="domain" description="Transposase IS4-like" evidence="1">
    <location>
        <begin position="134"/>
        <end position="458"/>
    </location>
</feature>